<evidence type="ECO:0008006" key="3">
    <source>
        <dbReference type="Google" id="ProtNLM"/>
    </source>
</evidence>
<evidence type="ECO:0000313" key="1">
    <source>
        <dbReference type="EMBL" id="EFN81427.1"/>
    </source>
</evidence>
<name>E2BSA4_HARSA</name>
<evidence type="ECO:0000313" key="2">
    <source>
        <dbReference type="Proteomes" id="UP000008237"/>
    </source>
</evidence>
<organism evidence="2">
    <name type="scientific">Harpegnathos saltator</name>
    <name type="common">Jerdon's jumping ant</name>
    <dbReference type="NCBI Taxonomy" id="610380"/>
    <lineage>
        <taxon>Eukaryota</taxon>
        <taxon>Metazoa</taxon>
        <taxon>Ecdysozoa</taxon>
        <taxon>Arthropoda</taxon>
        <taxon>Hexapoda</taxon>
        <taxon>Insecta</taxon>
        <taxon>Pterygota</taxon>
        <taxon>Neoptera</taxon>
        <taxon>Endopterygota</taxon>
        <taxon>Hymenoptera</taxon>
        <taxon>Apocrita</taxon>
        <taxon>Aculeata</taxon>
        <taxon>Formicoidea</taxon>
        <taxon>Formicidae</taxon>
        <taxon>Ponerinae</taxon>
        <taxon>Ponerini</taxon>
        <taxon>Harpegnathos</taxon>
    </lineage>
</organism>
<sequence>PPHNAMCSRRVMNQMFPRKWIGRGGHIEWPARSPDLTSLNFFLWGFIKDRVISIAPTTAEDMKNRIRRACAEVTPEML</sequence>
<feature type="non-terminal residue" evidence="1">
    <location>
        <position position="1"/>
    </location>
</feature>
<dbReference type="OMA" id="NAMCSRR"/>
<reference evidence="1 2" key="1">
    <citation type="journal article" date="2010" name="Science">
        <title>Genomic comparison of the ants Camponotus floridanus and Harpegnathos saltator.</title>
        <authorList>
            <person name="Bonasio R."/>
            <person name="Zhang G."/>
            <person name="Ye C."/>
            <person name="Mutti N.S."/>
            <person name="Fang X."/>
            <person name="Qin N."/>
            <person name="Donahue G."/>
            <person name="Yang P."/>
            <person name="Li Q."/>
            <person name="Li C."/>
            <person name="Zhang P."/>
            <person name="Huang Z."/>
            <person name="Berger S.L."/>
            <person name="Reinberg D."/>
            <person name="Wang J."/>
            <person name="Liebig J."/>
        </authorList>
    </citation>
    <scope>NUCLEOTIDE SEQUENCE [LARGE SCALE GENOMIC DNA]</scope>
    <source>
        <strain evidence="1 2">R22 G/1</strain>
    </source>
</reference>
<protein>
    <recommendedName>
        <fullName evidence="3">Transposable element Tc1 transposase</fullName>
    </recommendedName>
</protein>
<proteinExistence type="predicted"/>
<feature type="non-terminal residue" evidence="1">
    <location>
        <position position="78"/>
    </location>
</feature>
<dbReference type="AlphaFoldDB" id="E2BSA4"/>
<dbReference type="InParanoid" id="E2BSA4"/>
<dbReference type="EMBL" id="GL450156">
    <property type="protein sequence ID" value="EFN81427.1"/>
    <property type="molecule type" value="Genomic_DNA"/>
</dbReference>
<dbReference type="InterPro" id="IPR036397">
    <property type="entry name" value="RNaseH_sf"/>
</dbReference>
<dbReference type="PANTHER" id="PTHR47326:SF1">
    <property type="entry name" value="HTH PSQ-TYPE DOMAIN-CONTAINING PROTEIN"/>
    <property type="match status" value="1"/>
</dbReference>
<accession>E2BSA4</accession>
<gene>
    <name evidence="1" type="ORF">EAI_03971</name>
</gene>
<dbReference type="PANTHER" id="PTHR47326">
    <property type="entry name" value="TRANSPOSABLE ELEMENT TC3 TRANSPOSASE-LIKE PROTEIN"/>
    <property type="match status" value="1"/>
</dbReference>
<dbReference type="GO" id="GO:0003676">
    <property type="term" value="F:nucleic acid binding"/>
    <property type="evidence" value="ECO:0007669"/>
    <property type="project" value="InterPro"/>
</dbReference>
<dbReference type="Gene3D" id="3.30.420.10">
    <property type="entry name" value="Ribonuclease H-like superfamily/Ribonuclease H"/>
    <property type="match status" value="1"/>
</dbReference>
<dbReference type="Proteomes" id="UP000008237">
    <property type="component" value="Unassembled WGS sequence"/>
</dbReference>
<keyword evidence="2" id="KW-1185">Reference proteome</keyword>
<dbReference type="STRING" id="610380.E2BSA4"/>